<evidence type="ECO:0000256" key="7">
    <source>
        <dbReference type="SAM" id="Phobius"/>
    </source>
</evidence>
<dbReference type="InterPro" id="IPR020846">
    <property type="entry name" value="MFS_dom"/>
</dbReference>
<feature type="transmembrane region" description="Helical" evidence="7">
    <location>
        <begin position="20"/>
        <end position="45"/>
    </location>
</feature>
<feature type="transmembrane region" description="Helical" evidence="7">
    <location>
        <begin position="292"/>
        <end position="310"/>
    </location>
</feature>
<dbReference type="InterPro" id="IPR036259">
    <property type="entry name" value="MFS_trans_sf"/>
</dbReference>
<evidence type="ECO:0000256" key="1">
    <source>
        <dbReference type="ARBA" id="ARBA00004651"/>
    </source>
</evidence>
<feature type="transmembrane region" description="Helical" evidence="7">
    <location>
        <begin position="57"/>
        <end position="74"/>
    </location>
</feature>
<dbReference type="RefSeq" id="WP_378244501.1">
    <property type="nucleotide sequence ID" value="NZ_JBHSKF010000002.1"/>
</dbReference>
<feature type="transmembrane region" description="Helical" evidence="7">
    <location>
        <begin position="316"/>
        <end position="340"/>
    </location>
</feature>
<evidence type="ECO:0000256" key="5">
    <source>
        <dbReference type="ARBA" id="ARBA00023136"/>
    </source>
</evidence>
<evidence type="ECO:0000256" key="3">
    <source>
        <dbReference type="ARBA" id="ARBA00022692"/>
    </source>
</evidence>
<evidence type="ECO:0000259" key="8">
    <source>
        <dbReference type="PROSITE" id="PS50850"/>
    </source>
</evidence>
<dbReference type="Gene3D" id="1.20.1250.20">
    <property type="entry name" value="MFS general substrate transporter like domains"/>
    <property type="match status" value="1"/>
</dbReference>
<keyword evidence="10" id="KW-1185">Reference proteome</keyword>
<keyword evidence="5 7" id="KW-0472">Membrane</keyword>
<feature type="compositionally biased region" description="Basic and acidic residues" evidence="6">
    <location>
        <begin position="433"/>
        <end position="443"/>
    </location>
</feature>
<accession>A0ABW0EHQ2</accession>
<organism evidence="9 10">
    <name type="scientific">Actinokineospora guangxiensis</name>
    <dbReference type="NCBI Taxonomy" id="1490288"/>
    <lineage>
        <taxon>Bacteria</taxon>
        <taxon>Bacillati</taxon>
        <taxon>Actinomycetota</taxon>
        <taxon>Actinomycetes</taxon>
        <taxon>Pseudonocardiales</taxon>
        <taxon>Pseudonocardiaceae</taxon>
        <taxon>Actinokineospora</taxon>
    </lineage>
</organism>
<feature type="transmembrane region" description="Helical" evidence="7">
    <location>
        <begin position="387"/>
        <end position="410"/>
    </location>
</feature>
<dbReference type="PANTHER" id="PTHR23513">
    <property type="entry name" value="INTEGRAL MEMBRANE EFFLUX PROTEIN-RELATED"/>
    <property type="match status" value="1"/>
</dbReference>
<comment type="subcellular location">
    <subcellularLocation>
        <location evidence="1">Cell membrane</location>
        <topology evidence="1">Multi-pass membrane protein</topology>
    </subcellularLocation>
</comment>
<dbReference type="InterPro" id="IPR011701">
    <property type="entry name" value="MFS"/>
</dbReference>
<dbReference type="Proteomes" id="UP001596157">
    <property type="component" value="Unassembled WGS sequence"/>
</dbReference>
<feature type="transmembrane region" description="Helical" evidence="7">
    <location>
        <begin position="152"/>
        <end position="170"/>
    </location>
</feature>
<evidence type="ECO:0000256" key="4">
    <source>
        <dbReference type="ARBA" id="ARBA00022989"/>
    </source>
</evidence>
<keyword evidence="3 7" id="KW-0812">Transmembrane</keyword>
<dbReference type="PROSITE" id="PS50850">
    <property type="entry name" value="MFS"/>
    <property type="match status" value="1"/>
</dbReference>
<feature type="domain" description="Major facilitator superfamily (MFS) profile" evidence="8">
    <location>
        <begin position="175"/>
        <end position="443"/>
    </location>
</feature>
<feature type="region of interest" description="Disordered" evidence="6">
    <location>
        <begin position="414"/>
        <end position="443"/>
    </location>
</feature>
<feature type="transmembrane region" description="Helical" evidence="7">
    <location>
        <begin position="81"/>
        <end position="102"/>
    </location>
</feature>
<feature type="transmembrane region" description="Helical" evidence="7">
    <location>
        <begin position="361"/>
        <end position="381"/>
    </location>
</feature>
<feature type="transmembrane region" description="Helical" evidence="7">
    <location>
        <begin position="108"/>
        <end position="132"/>
    </location>
</feature>
<keyword evidence="4 7" id="KW-1133">Transmembrane helix</keyword>
<dbReference type="CDD" id="cd06173">
    <property type="entry name" value="MFS_MefA_like"/>
    <property type="match status" value="1"/>
</dbReference>
<protein>
    <submittedName>
        <fullName evidence="9">MFS transporter</fullName>
    </submittedName>
</protein>
<evidence type="ECO:0000313" key="9">
    <source>
        <dbReference type="EMBL" id="MFC5286507.1"/>
    </source>
</evidence>
<dbReference type="Pfam" id="PF07690">
    <property type="entry name" value="MFS_1"/>
    <property type="match status" value="1"/>
</dbReference>
<keyword evidence="2" id="KW-1003">Cell membrane</keyword>
<proteinExistence type="predicted"/>
<gene>
    <name evidence="9" type="ORF">ACFPM7_05540</name>
</gene>
<feature type="transmembrane region" description="Helical" evidence="7">
    <location>
        <begin position="258"/>
        <end position="280"/>
    </location>
</feature>
<dbReference type="PANTHER" id="PTHR23513:SF6">
    <property type="entry name" value="MAJOR FACILITATOR SUPERFAMILY ASSOCIATED DOMAIN-CONTAINING PROTEIN"/>
    <property type="match status" value="1"/>
</dbReference>
<evidence type="ECO:0000313" key="10">
    <source>
        <dbReference type="Proteomes" id="UP001596157"/>
    </source>
</evidence>
<sequence length="443" mass="45951">MAERTPTKPLLRDRDFLRFWGGETVSLAGAQVAELGLMLVAVITLSAGPFEIGLFNVARYSPVVVSLLVGVWFDRHRRRQALVISNLGRAALVALVPLAAVTDILSMGLLYAIGFLLGLLTVVFDVGSLSYVPSLVERDRLAEANGRIQTSYSVAGIAGPGLAGALIGLLTAPFALLVTSASYVVSAVSMAFIRRPEPDPPPPEPGVSVRASIAEGLRAVFGDRVLRNLATQSATFNLFENVVTTLFAVYAVRHLGLGVGQLGFVIGAGAVGALTGAVVCTRLTGKLGLGRALRLATLLACVSPVALVAPGDASPAALGVLAGGLAVHGFALAVFNVNALTLRQCVTPTRLLGRMNASYRLLLFGTIPLGALLGGALAAAFGLRTGLIIGVAGLAVPMAWLFFSPVYRLVSIPEPPGESSADESEPGSPPAPGRKDRETDYVV</sequence>
<name>A0ABW0EHQ2_9PSEU</name>
<comment type="caution">
    <text evidence="9">The sequence shown here is derived from an EMBL/GenBank/DDBJ whole genome shotgun (WGS) entry which is preliminary data.</text>
</comment>
<reference evidence="10" key="1">
    <citation type="journal article" date="2019" name="Int. J. Syst. Evol. Microbiol.">
        <title>The Global Catalogue of Microorganisms (GCM) 10K type strain sequencing project: providing services to taxonomists for standard genome sequencing and annotation.</title>
        <authorList>
            <consortium name="The Broad Institute Genomics Platform"/>
            <consortium name="The Broad Institute Genome Sequencing Center for Infectious Disease"/>
            <person name="Wu L."/>
            <person name="Ma J."/>
        </authorList>
    </citation>
    <scope>NUCLEOTIDE SEQUENCE [LARGE SCALE GENOMIC DNA]</scope>
    <source>
        <strain evidence="10">CCUG 59778</strain>
    </source>
</reference>
<evidence type="ECO:0000256" key="2">
    <source>
        <dbReference type="ARBA" id="ARBA00022475"/>
    </source>
</evidence>
<evidence type="ECO:0000256" key="6">
    <source>
        <dbReference type="SAM" id="MobiDB-lite"/>
    </source>
</evidence>
<dbReference type="SUPFAM" id="SSF103473">
    <property type="entry name" value="MFS general substrate transporter"/>
    <property type="match status" value="1"/>
</dbReference>
<dbReference type="EMBL" id="JBHSKF010000002">
    <property type="protein sequence ID" value="MFC5286507.1"/>
    <property type="molecule type" value="Genomic_DNA"/>
</dbReference>